<feature type="compositionally biased region" description="Polar residues" evidence="1">
    <location>
        <begin position="1"/>
        <end position="14"/>
    </location>
</feature>
<feature type="compositionally biased region" description="Polar residues" evidence="1">
    <location>
        <begin position="90"/>
        <end position="100"/>
    </location>
</feature>
<dbReference type="HOGENOM" id="CLU_806564_0_0_1"/>
<accession>R7YN84</accession>
<name>R7YN84_CONA1</name>
<dbReference type="EMBL" id="JH767562">
    <property type="protein sequence ID" value="EON63328.1"/>
    <property type="molecule type" value="Genomic_DNA"/>
</dbReference>
<reference evidence="3" key="1">
    <citation type="submission" date="2012-06" db="EMBL/GenBank/DDBJ databases">
        <title>The genome sequence of Coniosporium apollinis CBS 100218.</title>
        <authorList>
            <consortium name="The Broad Institute Genome Sequencing Platform"/>
            <person name="Cuomo C."/>
            <person name="Gorbushina A."/>
            <person name="Noack S."/>
            <person name="Walker B."/>
            <person name="Young S.K."/>
            <person name="Zeng Q."/>
            <person name="Gargeya S."/>
            <person name="Fitzgerald M."/>
            <person name="Haas B."/>
            <person name="Abouelleil A."/>
            <person name="Alvarado L."/>
            <person name="Arachchi H.M."/>
            <person name="Berlin A.M."/>
            <person name="Chapman S.B."/>
            <person name="Goldberg J."/>
            <person name="Griggs A."/>
            <person name="Gujja S."/>
            <person name="Hansen M."/>
            <person name="Howarth C."/>
            <person name="Imamovic A."/>
            <person name="Larimer J."/>
            <person name="McCowan C."/>
            <person name="Montmayeur A."/>
            <person name="Murphy C."/>
            <person name="Neiman D."/>
            <person name="Pearson M."/>
            <person name="Priest M."/>
            <person name="Roberts A."/>
            <person name="Saif S."/>
            <person name="Shea T."/>
            <person name="Sisk P."/>
            <person name="Sykes S."/>
            <person name="Wortman J."/>
            <person name="Nusbaum C."/>
            <person name="Birren B."/>
        </authorList>
    </citation>
    <scope>NUCLEOTIDE SEQUENCE [LARGE SCALE GENOMIC DNA]</scope>
    <source>
        <strain evidence="3">CBS 100218</strain>
    </source>
</reference>
<organism evidence="2 3">
    <name type="scientific">Coniosporium apollinis (strain CBS 100218)</name>
    <name type="common">Rock-inhabiting black yeast</name>
    <dbReference type="NCBI Taxonomy" id="1168221"/>
    <lineage>
        <taxon>Eukaryota</taxon>
        <taxon>Fungi</taxon>
        <taxon>Dikarya</taxon>
        <taxon>Ascomycota</taxon>
        <taxon>Pezizomycotina</taxon>
        <taxon>Dothideomycetes</taxon>
        <taxon>Dothideomycetes incertae sedis</taxon>
        <taxon>Coniosporium</taxon>
    </lineage>
</organism>
<protein>
    <submittedName>
        <fullName evidence="2">Uncharacterized protein</fullName>
    </submittedName>
</protein>
<keyword evidence="3" id="KW-1185">Reference proteome</keyword>
<feature type="region of interest" description="Disordered" evidence="1">
    <location>
        <begin position="90"/>
        <end position="116"/>
    </location>
</feature>
<dbReference type="OrthoDB" id="5419508at2759"/>
<proteinExistence type="predicted"/>
<gene>
    <name evidence="2" type="ORF">W97_02555</name>
</gene>
<evidence type="ECO:0000313" key="2">
    <source>
        <dbReference type="EMBL" id="EON63328.1"/>
    </source>
</evidence>
<dbReference type="GeneID" id="19899866"/>
<feature type="region of interest" description="Disordered" evidence="1">
    <location>
        <begin position="1"/>
        <end position="22"/>
    </location>
</feature>
<dbReference type="Proteomes" id="UP000016924">
    <property type="component" value="Unassembled WGS sequence"/>
</dbReference>
<sequence>MSPSIALSLTAQSMPPTPASPASVLPELDLTISPEDCHGAVGLPETEVKNIIRNTAILLYRAEKAAPIWRRNVRNNRHSLRFFISRIEGDQSSNSPSSEAIINPPGAFTAGRQPSTKPPPKLAELAAFEDLYYATCCKIRELHADIALRATHFGADMLQTSLSGGRGSRTLHDFATILWAHWAFLNDPALITTLASAVRAASSTSLWDTNNMPVGAIMALLWEKQQQQQQPEPFRVFAARLPRAPANTAKPLPPLPTLERAQRYVVAGGLARLEERGEVVVPGLVLPQYESVAVGWEEMEGMVERVVMAERVRRGELGDGEGVERVVEGKKRRGFGGWRRMRWW</sequence>
<dbReference type="AlphaFoldDB" id="R7YN84"/>
<evidence type="ECO:0000256" key="1">
    <source>
        <dbReference type="SAM" id="MobiDB-lite"/>
    </source>
</evidence>
<dbReference type="RefSeq" id="XP_007778645.1">
    <property type="nucleotide sequence ID" value="XM_007780455.1"/>
</dbReference>
<evidence type="ECO:0000313" key="3">
    <source>
        <dbReference type="Proteomes" id="UP000016924"/>
    </source>
</evidence>